<dbReference type="Gene3D" id="1.20.930.20">
    <property type="entry name" value="Adaptor protein Cbl, N-terminal domain"/>
    <property type="match status" value="1"/>
</dbReference>
<feature type="region of interest" description="Disordered" evidence="1">
    <location>
        <begin position="211"/>
        <end position="247"/>
    </location>
</feature>
<dbReference type="GO" id="GO:0007166">
    <property type="term" value="P:cell surface receptor signaling pathway"/>
    <property type="evidence" value="ECO:0007669"/>
    <property type="project" value="InterPro"/>
</dbReference>
<accession>A0AAD6SXC5</accession>
<sequence>MRRHIEESTTCATRSFFFSIPFLHKARHLKACLNHSCDIILASGKHAKTWGVPPGESIREIATFATKVAAVVCDAPVLGIVTPILGTVTLICEIAETVHSNRQAARLLAQRTNNMVEFVITPGSTLILESQPGRGHALLEELQRAVDDVHSFLEVLRRRGRVPTWIFAQRDRKRFKELNNTLSYLMVLLNMNQTIELVGLFRAWSNRTESSDAETGTLGDIREGDRHARDFNRPLPPLPSESVAGNI</sequence>
<evidence type="ECO:0000256" key="1">
    <source>
        <dbReference type="SAM" id="MobiDB-lite"/>
    </source>
</evidence>
<keyword evidence="3" id="KW-1185">Reference proteome</keyword>
<dbReference type="Proteomes" id="UP001218188">
    <property type="component" value="Unassembled WGS sequence"/>
</dbReference>
<dbReference type="InterPro" id="IPR036537">
    <property type="entry name" value="Adaptor_Cbl_N_dom_sf"/>
</dbReference>
<dbReference type="CDD" id="cd21037">
    <property type="entry name" value="MLKL_NTD"/>
    <property type="match status" value="1"/>
</dbReference>
<name>A0AAD6SXC5_9AGAR</name>
<evidence type="ECO:0000313" key="3">
    <source>
        <dbReference type="Proteomes" id="UP001218188"/>
    </source>
</evidence>
<organism evidence="2 3">
    <name type="scientific">Mycena alexandri</name>
    <dbReference type="NCBI Taxonomy" id="1745969"/>
    <lineage>
        <taxon>Eukaryota</taxon>
        <taxon>Fungi</taxon>
        <taxon>Dikarya</taxon>
        <taxon>Basidiomycota</taxon>
        <taxon>Agaricomycotina</taxon>
        <taxon>Agaricomycetes</taxon>
        <taxon>Agaricomycetidae</taxon>
        <taxon>Agaricales</taxon>
        <taxon>Marasmiineae</taxon>
        <taxon>Mycenaceae</taxon>
        <taxon>Mycena</taxon>
    </lineage>
</organism>
<reference evidence="2" key="1">
    <citation type="submission" date="2023-03" db="EMBL/GenBank/DDBJ databases">
        <title>Massive genome expansion in bonnet fungi (Mycena s.s.) driven by repeated elements and novel gene families across ecological guilds.</title>
        <authorList>
            <consortium name="Lawrence Berkeley National Laboratory"/>
            <person name="Harder C.B."/>
            <person name="Miyauchi S."/>
            <person name="Viragh M."/>
            <person name="Kuo A."/>
            <person name="Thoen E."/>
            <person name="Andreopoulos B."/>
            <person name="Lu D."/>
            <person name="Skrede I."/>
            <person name="Drula E."/>
            <person name="Henrissat B."/>
            <person name="Morin E."/>
            <person name="Kohler A."/>
            <person name="Barry K."/>
            <person name="LaButti K."/>
            <person name="Morin E."/>
            <person name="Salamov A."/>
            <person name="Lipzen A."/>
            <person name="Mereny Z."/>
            <person name="Hegedus B."/>
            <person name="Baldrian P."/>
            <person name="Stursova M."/>
            <person name="Weitz H."/>
            <person name="Taylor A."/>
            <person name="Grigoriev I.V."/>
            <person name="Nagy L.G."/>
            <person name="Martin F."/>
            <person name="Kauserud H."/>
        </authorList>
    </citation>
    <scope>NUCLEOTIDE SEQUENCE</scope>
    <source>
        <strain evidence="2">CBHHK200</strain>
    </source>
</reference>
<proteinExistence type="predicted"/>
<feature type="compositionally biased region" description="Basic and acidic residues" evidence="1">
    <location>
        <begin position="220"/>
        <end position="232"/>
    </location>
</feature>
<dbReference type="AlphaFoldDB" id="A0AAD6SXC5"/>
<dbReference type="EMBL" id="JARJCM010000050">
    <property type="protein sequence ID" value="KAJ7035414.1"/>
    <property type="molecule type" value="Genomic_DNA"/>
</dbReference>
<gene>
    <name evidence="2" type="ORF">C8F04DRAFT_1098372</name>
</gene>
<evidence type="ECO:0000313" key="2">
    <source>
        <dbReference type="EMBL" id="KAJ7035414.1"/>
    </source>
</evidence>
<comment type="caution">
    <text evidence="2">The sequence shown here is derived from an EMBL/GenBank/DDBJ whole genome shotgun (WGS) entry which is preliminary data.</text>
</comment>
<protein>
    <submittedName>
        <fullName evidence="2">Uncharacterized protein</fullName>
    </submittedName>
</protein>
<dbReference type="InterPro" id="IPR059179">
    <property type="entry name" value="MLKL-like_MCAfunc"/>
</dbReference>